<dbReference type="GO" id="GO:0101005">
    <property type="term" value="F:deubiquitinase activity"/>
    <property type="evidence" value="ECO:0007669"/>
    <property type="project" value="TreeGrafter"/>
</dbReference>
<keyword evidence="2" id="KW-0645">Protease</keyword>
<feature type="region of interest" description="Disordered" evidence="4">
    <location>
        <begin position="216"/>
        <end position="242"/>
    </location>
</feature>
<keyword evidence="7" id="KW-1185">Reference proteome</keyword>
<evidence type="ECO:0000256" key="2">
    <source>
        <dbReference type="ARBA" id="ARBA00022670"/>
    </source>
</evidence>
<dbReference type="AlphaFoldDB" id="A0A0V0QBA4"/>
<name>A0A0V0QBA4_PSEPJ</name>
<gene>
    <name evidence="6" type="ORF">PPERSA_07957</name>
</gene>
<protein>
    <recommendedName>
        <fullName evidence="5">PPPDE domain-containing protein</fullName>
    </recommendedName>
</protein>
<feature type="region of interest" description="Disordered" evidence="4">
    <location>
        <begin position="295"/>
        <end position="318"/>
    </location>
</feature>
<feature type="compositionally biased region" description="Polar residues" evidence="4">
    <location>
        <begin position="225"/>
        <end position="239"/>
    </location>
</feature>
<dbReference type="InParanoid" id="A0A0V0QBA4"/>
<dbReference type="Pfam" id="PF05903">
    <property type="entry name" value="Peptidase_C97"/>
    <property type="match status" value="1"/>
</dbReference>
<evidence type="ECO:0000256" key="4">
    <source>
        <dbReference type="SAM" id="MobiDB-lite"/>
    </source>
</evidence>
<comment type="similarity">
    <text evidence="1">Belongs to the DeSI family.</text>
</comment>
<evidence type="ECO:0000256" key="3">
    <source>
        <dbReference type="ARBA" id="ARBA00022801"/>
    </source>
</evidence>
<evidence type="ECO:0000256" key="1">
    <source>
        <dbReference type="ARBA" id="ARBA00008140"/>
    </source>
</evidence>
<dbReference type="OrthoDB" id="442885at2759"/>
<dbReference type="PROSITE" id="PS51858">
    <property type="entry name" value="PPPDE"/>
    <property type="match status" value="1"/>
</dbReference>
<dbReference type="Proteomes" id="UP000054937">
    <property type="component" value="Unassembled WGS sequence"/>
</dbReference>
<dbReference type="InterPro" id="IPR042266">
    <property type="entry name" value="PPPDE_sf"/>
</dbReference>
<keyword evidence="3" id="KW-0378">Hydrolase</keyword>
<feature type="compositionally biased region" description="Basic residues" evidence="4">
    <location>
        <begin position="296"/>
        <end position="305"/>
    </location>
</feature>
<comment type="caution">
    <text evidence="6">The sequence shown here is derived from an EMBL/GenBank/DDBJ whole genome shotgun (WGS) entry which is preliminary data.</text>
</comment>
<sequence length="318" mass="37557">MTHKIGFGAYHTAVEVYGQEFQYGAHAYNESGISANEPMQQNEFIFRERIRLGKSQLGFIEIQTVLQQLDKEFLGTNYDLFMKNCNHFSFTFAEKILQDTRQFPLYVFKLTNCLNYLRCILPKFVLNGGIKKTQNEVELEEKIKENIDSSEGICQQNNENYKNYYINKQKYQNKKLEEDTNIEHYKVNVVFSKEVDINQSNYNNCNEQMEISSWGMNKKHPKSILSKTGSASNSNSKNDQFSSFENNQQFYSNQNYSKENNLNPYFMINSRDKAKRSNTIVNLSPRRYVRQDSKKNYKQRLKKRQTHDNIQQKLVEKN</sequence>
<dbReference type="SMART" id="SM01179">
    <property type="entry name" value="DUF862"/>
    <property type="match status" value="1"/>
</dbReference>
<dbReference type="PANTHER" id="PTHR12378">
    <property type="entry name" value="DESUMOYLATING ISOPEPTIDASE"/>
    <property type="match status" value="1"/>
</dbReference>
<evidence type="ECO:0000313" key="7">
    <source>
        <dbReference type="Proteomes" id="UP000054937"/>
    </source>
</evidence>
<feature type="domain" description="PPPDE" evidence="5">
    <location>
        <begin position="1"/>
        <end position="125"/>
    </location>
</feature>
<dbReference type="GO" id="GO:0006508">
    <property type="term" value="P:proteolysis"/>
    <property type="evidence" value="ECO:0007669"/>
    <property type="project" value="UniProtKB-KW"/>
</dbReference>
<dbReference type="EMBL" id="LDAU01000212">
    <property type="protein sequence ID" value="KRW99472.1"/>
    <property type="molecule type" value="Genomic_DNA"/>
</dbReference>
<dbReference type="InterPro" id="IPR008580">
    <property type="entry name" value="PPPDE_dom"/>
</dbReference>
<dbReference type="GO" id="GO:0016579">
    <property type="term" value="P:protein deubiquitination"/>
    <property type="evidence" value="ECO:0007669"/>
    <property type="project" value="TreeGrafter"/>
</dbReference>
<reference evidence="6 7" key="1">
    <citation type="journal article" date="2015" name="Sci. Rep.">
        <title>Genome of the facultative scuticociliatosis pathogen Pseudocohnilembus persalinus provides insight into its virulence through horizontal gene transfer.</title>
        <authorList>
            <person name="Xiong J."/>
            <person name="Wang G."/>
            <person name="Cheng J."/>
            <person name="Tian M."/>
            <person name="Pan X."/>
            <person name="Warren A."/>
            <person name="Jiang C."/>
            <person name="Yuan D."/>
            <person name="Miao W."/>
        </authorList>
    </citation>
    <scope>NUCLEOTIDE SEQUENCE [LARGE SCALE GENOMIC DNA]</scope>
    <source>
        <strain evidence="6">36N120E</strain>
    </source>
</reference>
<evidence type="ECO:0000259" key="5">
    <source>
        <dbReference type="PROSITE" id="PS51858"/>
    </source>
</evidence>
<dbReference type="Gene3D" id="3.90.1720.30">
    <property type="entry name" value="PPPDE domains"/>
    <property type="match status" value="1"/>
</dbReference>
<evidence type="ECO:0000313" key="6">
    <source>
        <dbReference type="EMBL" id="KRW99472.1"/>
    </source>
</evidence>
<organism evidence="6 7">
    <name type="scientific">Pseudocohnilembus persalinus</name>
    <name type="common">Ciliate</name>
    <dbReference type="NCBI Taxonomy" id="266149"/>
    <lineage>
        <taxon>Eukaryota</taxon>
        <taxon>Sar</taxon>
        <taxon>Alveolata</taxon>
        <taxon>Ciliophora</taxon>
        <taxon>Intramacronucleata</taxon>
        <taxon>Oligohymenophorea</taxon>
        <taxon>Scuticociliatia</taxon>
        <taxon>Philasterida</taxon>
        <taxon>Pseudocohnilembidae</taxon>
        <taxon>Pseudocohnilembus</taxon>
    </lineage>
</organism>
<accession>A0A0V0QBA4</accession>
<dbReference type="PANTHER" id="PTHR12378:SF80">
    <property type="entry name" value="IP06716P-RELATED"/>
    <property type="match status" value="1"/>
</dbReference>
<proteinExistence type="inferred from homology"/>